<dbReference type="PROSITE" id="PS01081">
    <property type="entry name" value="HTH_TETR_1"/>
    <property type="match status" value="1"/>
</dbReference>
<dbReference type="PRINTS" id="PR00455">
    <property type="entry name" value="HTHTETR"/>
</dbReference>
<evidence type="ECO:0000256" key="1">
    <source>
        <dbReference type="ARBA" id="ARBA00023125"/>
    </source>
</evidence>
<keyword evidence="1 2" id="KW-0238">DNA-binding</keyword>
<dbReference type="Pfam" id="PF00440">
    <property type="entry name" value="TetR_N"/>
    <property type="match status" value="1"/>
</dbReference>
<feature type="domain" description="HTH tetR-type" evidence="3">
    <location>
        <begin position="19"/>
        <end position="79"/>
    </location>
</feature>
<dbReference type="EMBL" id="CP030050">
    <property type="protein sequence ID" value="QOZ69725.1"/>
    <property type="molecule type" value="Genomic_DNA"/>
</dbReference>
<evidence type="ECO:0000313" key="5">
    <source>
        <dbReference type="Proteomes" id="UP000594015"/>
    </source>
</evidence>
<dbReference type="GO" id="GO:0003700">
    <property type="term" value="F:DNA-binding transcription factor activity"/>
    <property type="evidence" value="ECO:0007669"/>
    <property type="project" value="TreeGrafter"/>
</dbReference>
<dbReference type="PANTHER" id="PTHR30055">
    <property type="entry name" value="HTH-TYPE TRANSCRIPTIONAL REGULATOR RUTR"/>
    <property type="match status" value="1"/>
</dbReference>
<dbReference type="AlphaFoldDB" id="A0AAE7NSZ1"/>
<accession>A0AAE7NSZ1</accession>
<evidence type="ECO:0000256" key="2">
    <source>
        <dbReference type="PROSITE-ProRule" id="PRU00335"/>
    </source>
</evidence>
<dbReference type="RefSeq" id="WP_027559558.1">
    <property type="nucleotide sequence ID" value="NZ_AXAD01000003.1"/>
</dbReference>
<dbReference type="InterPro" id="IPR050109">
    <property type="entry name" value="HTH-type_TetR-like_transc_reg"/>
</dbReference>
<dbReference type="PANTHER" id="PTHR30055:SF223">
    <property type="entry name" value="HTH-TYPE TRANSCRIPTIONAL REGULATOR UIDR"/>
    <property type="match status" value="1"/>
</dbReference>
<proteinExistence type="predicted"/>
<dbReference type="Gene3D" id="1.10.357.10">
    <property type="entry name" value="Tetracycline Repressor, domain 2"/>
    <property type="match status" value="1"/>
</dbReference>
<protein>
    <submittedName>
        <fullName evidence="4">TetR/AcrR family transcriptional regulator</fullName>
    </submittedName>
</protein>
<evidence type="ECO:0000313" key="4">
    <source>
        <dbReference type="EMBL" id="QOZ69725.1"/>
    </source>
</evidence>
<dbReference type="Proteomes" id="UP000594015">
    <property type="component" value="Chromosome"/>
</dbReference>
<dbReference type="PROSITE" id="PS50977">
    <property type="entry name" value="HTH_TETR_2"/>
    <property type="match status" value="1"/>
</dbReference>
<dbReference type="KEGG" id="barh:WN72_27945"/>
<dbReference type="InterPro" id="IPR001647">
    <property type="entry name" value="HTH_TetR"/>
</dbReference>
<dbReference type="InterPro" id="IPR009057">
    <property type="entry name" value="Homeodomain-like_sf"/>
</dbReference>
<evidence type="ECO:0000259" key="3">
    <source>
        <dbReference type="PROSITE" id="PS50977"/>
    </source>
</evidence>
<gene>
    <name evidence="4" type="ORF">WN72_27945</name>
</gene>
<sequence length="210" mass="23490">MARRPPTKPRKNASQARSRATVDALIEATARILVREGFEKTSTNRIAEIAGVSVGSLYQYFPSKEALVAAVIDRHNDEIMQIVRAAFVEVAEMPVEKAVRRLVTVAIEAHHIDPNLHRVLAEQIPRSGRLAEVEAFNHEVHALVRAYFESRRKEMRKIDLDMATFICVSAIEAVAHNTVLHQADMLSDKTVKVLVDETTRMVAGYLRPSA</sequence>
<dbReference type="InterPro" id="IPR023772">
    <property type="entry name" value="DNA-bd_HTH_TetR-type_CS"/>
</dbReference>
<dbReference type="SUPFAM" id="SSF46689">
    <property type="entry name" value="Homeodomain-like"/>
    <property type="match status" value="1"/>
</dbReference>
<organism evidence="4 5">
    <name type="scientific">Bradyrhizobium arachidis</name>
    <dbReference type="NCBI Taxonomy" id="858423"/>
    <lineage>
        <taxon>Bacteria</taxon>
        <taxon>Pseudomonadati</taxon>
        <taxon>Pseudomonadota</taxon>
        <taxon>Alphaproteobacteria</taxon>
        <taxon>Hyphomicrobiales</taxon>
        <taxon>Nitrobacteraceae</taxon>
        <taxon>Bradyrhizobium</taxon>
    </lineage>
</organism>
<name>A0AAE7NSZ1_9BRAD</name>
<dbReference type="Pfam" id="PF17918">
    <property type="entry name" value="TetR_C_15"/>
    <property type="match status" value="1"/>
</dbReference>
<feature type="DNA-binding region" description="H-T-H motif" evidence="2">
    <location>
        <begin position="42"/>
        <end position="61"/>
    </location>
</feature>
<dbReference type="GO" id="GO:0000976">
    <property type="term" value="F:transcription cis-regulatory region binding"/>
    <property type="evidence" value="ECO:0007669"/>
    <property type="project" value="TreeGrafter"/>
</dbReference>
<reference evidence="4 5" key="1">
    <citation type="submission" date="2018-06" db="EMBL/GenBank/DDBJ databases">
        <title>Comparative genomics of Bradyrhizobium nodulating Arachidis hypogaea.</title>
        <authorList>
            <person name="Li Y."/>
        </authorList>
    </citation>
    <scope>NUCLEOTIDE SEQUENCE [LARGE SCALE GENOMIC DNA]</scope>
    <source>
        <strain evidence="4 5">CCBAU 051107</strain>
    </source>
</reference>
<dbReference type="InterPro" id="IPR041669">
    <property type="entry name" value="TetR_C_15"/>
</dbReference>